<dbReference type="GO" id="GO:0004556">
    <property type="term" value="F:alpha-amylase activity"/>
    <property type="evidence" value="ECO:0007669"/>
    <property type="project" value="TreeGrafter"/>
</dbReference>
<dbReference type="GO" id="GO:0009313">
    <property type="term" value="P:oligosaccharide catabolic process"/>
    <property type="evidence" value="ECO:0007669"/>
    <property type="project" value="TreeGrafter"/>
</dbReference>
<dbReference type="Proteomes" id="UP000182740">
    <property type="component" value="Unassembled WGS sequence"/>
</dbReference>
<gene>
    <name evidence="4" type="ORF">SAMN04489730_3907</name>
</gene>
<dbReference type="Pfam" id="PF00128">
    <property type="entry name" value="Alpha-amylase"/>
    <property type="match status" value="1"/>
</dbReference>
<dbReference type="AlphaFoldDB" id="A0A1K1RT37"/>
<name>A0A1K1RT37_9PSEU</name>
<proteinExistence type="inferred from homology"/>
<dbReference type="CDD" id="cd11332">
    <property type="entry name" value="AmyAc_OligoGlu_TS"/>
    <property type="match status" value="1"/>
</dbReference>
<dbReference type="InterPro" id="IPR017853">
    <property type="entry name" value="GH"/>
</dbReference>
<dbReference type="SMART" id="SM00642">
    <property type="entry name" value="Aamy"/>
    <property type="match status" value="1"/>
</dbReference>
<evidence type="ECO:0000313" key="5">
    <source>
        <dbReference type="Proteomes" id="UP000182740"/>
    </source>
</evidence>
<sequence>MSIQHRRLPWWRTAVVYQVYLRSFADGNGDGIGDLAGLRSRLDYLADLGVDGIWLNPCYPSPQADHGYDVADYTGIEPAYGSLAEFDTVVDDAHARGIRVLMDLVPNHCSSAHPWFQAALAAAPGSPERDRFVFRDGRGEHGELPPNNWRSEFGGPAWTRVPGPDGEPDQWYLHFFDAGQPDFNWRNPEVPAMFEKVLRFWFDRGVDGFRIDVAHGLYKHADLPDWEGAHYNEFAWDQPEVHDVYRSWRAIADSYGPERDITLVGEVWVPEVTSLAAYLRDDELPQAFFFDLLLQPWSATLFRASIDRAFAEIGATGATITWTLANHDVHRTVTRYGIVRPESLPAEVDAQAARSRPRGEVDVALGQRRARASTMLLLALPGSQFLYQGEEFGLPEVLDFPPGLRQDPTWHRSGEVDYGRDGCRVPLPWSAGGANFGFSPAGTAAAPWLPQPGWFAQHAVDTQIGVEGSTHSLYRAALQLKRTIFPAADTAVTWLPAPGRDDVLAFRRGEATCVVVFGGEPFTPPAEWGTILLRSEPADTGGELPGNSAAWLR</sequence>
<dbReference type="SUPFAM" id="SSF51445">
    <property type="entry name" value="(Trans)glycosidases"/>
    <property type="match status" value="1"/>
</dbReference>
<evidence type="ECO:0000313" key="4">
    <source>
        <dbReference type="EMBL" id="SFW75241.1"/>
    </source>
</evidence>
<evidence type="ECO:0000256" key="2">
    <source>
        <dbReference type="ARBA" id="ARBA00023180"/>
    </source>
</evidence>
<dbReference type="Gene3D" id="3.20.20.80">
    <property type="entry name" value="Glycosidases"/>
    <property type="match status" value="1"/>
</dbReference>
<accession>A0A1K1RT37</accession>
<dbReference type="OrthoDB" id="9043248at2"/>
<organism evidence="4 5">
    <name type="scientific">Amycolatopsis australiensis</name>
    <dbReference type="NCBI Taxonomy" id="546364"/>
    <lineage>
        <taxon>Bacteria</taxon>
        <taxon>Bacillati</taxon>
        <taxon>Actinomycetota</taxon>
        <taxon>Actinomycetes</taxon>
        <taxon>Pseudonocardiales</taxon>
        <taxon>Pseudonocardiaceae</taxon>
        <taxon>Amycolatopsis</taxon>
    </lineage>
</organism>
<dbReference type="InterPro" id="IPR045857">
    <property type="entry name" value="O16G_dom_2"/>
</dbReference>
<keyword evidence="2" id="KW-0325">Glycoprotein</keyword>
<dbReference type="FunFam" id="3.90.400.10:FF:000001">
    <property type="entry name" value="Maltase A3, isoform A"/>
    <property type="match status" value="1"/>
</dbReference>
<evidence type="ECO:0000256" key="1">
    <source>
        <dbReference type="ARBA" id="ARBA00008061"/>
    </source>
</evidence>
<dbReference type="InterPro" id="IPR006047">
    <property type="entry name" value="GH13_cat_dom"/>
</dbReference>
<evidence type="ECO:0000259" key="3">
    <source>
        <dbReference type="SMART" id="SM00642"/>
    </source>
</evidence>
<dbReference type="PANTHER" id="PTHR10357:SF179">
    <property type="entry name" value="NEUTRAL AND BASIC AMINO ACID TRANSPORT PROTEIN RBAT"/>
    <property type="match status" value="1"/>
</dbReference>
<comment type="similarity">
    <text evidence="1">Belongs to the glycosyl hydrolase 13 family.</text>
</comment>
<dbReference type="Gene3D" id="3.90.400.10">
    <property type="entry name" value="Oligo-1,6-glucosidase, Domain 2"/>
    <property type="match status" value="1"/>
</dbReference>
<feature type="domain" description="Glycosyl hydrolase family 13 catalytic" evidence="3">
    <location>
        <begin position="18"/>
        <end position="424"/>
    </location>
</feature>
<reference evidence="5" key="1">
    <citation type="submission" date="2016-11" db="EMBL/GenBank/DDBJ databases">
        <authorList>
            <person name="Varghese N."/>
            <person name="Submissions S."/>
        </authorList>
    </citation>
    <scope>NUCLEOTIDE SEQUENCE [LARGE SCALE GENOMIC DNA]</scope>
    <source>
        <strain evidence="5">DSM 44671</strain>
    </source>
</reference>
<dbReference type="STRING" id="546364.SAMN04489730_3907"/>
<protein>
    <submittedName>
        <fullName evidence="4">Alpha-glucosidase</fullName>
    </submittedName>
</protein>
<dbReference type="PANTHER" id="PTHR10357">
    <property type="entry name" value="ALPHA-AMYLASE FAMILY MEMBER"/>
    <property type="match status" value="1"/>
</dbReference>
<dbReference type="EMBL" id="FPJG01000006">
    <property type="protein sequence ID" value="SFW75241.1"/>
    <property type="molecule type" value="Genomic_DNA"/>
</dbReference>
<keyword evidence="5" id="KW-1185">Reference proteome</keyword>
<dbReference type="RefSeq" id="WP_072477637.1">
    <property type="nucleotide sequence ID" value="NZ_FPJG01000006.1"/>
</dbReference>